<proteinExistence type="predicted"/>
<dbReference type="EMBL" id="CP013023">
    <property type="protein sequence ID" value="ANF98285.1"/>
    <property type="molecule type" value="Genomic_DNA"/>
</dbReference>
<protein>
    <submittedName>
        <fullName evidence="1">Uncharacterized protein</fullName>
    </submittedName>
</protein>
<accession>A0A172ZKW4</accession>
<organism evidence="1 2">
    <name type="scientific">Paenibacillus bovis</name>
    <dbReference type="NCBI Taxonomy" id="1616788"/>
    <lineage>
        <taxon>Bacteria</taxon>
        <taxon>Bacillati</taxon>
        <taxon>Bacillota</taxon>
        <taxon>Bacilli</taxon>
        <taxon>Bacillales</taxon>
        <taxon>Paenibacillaceae</taxon>
        <taxon>Paenibacillus</taxon>
    </lineage>
</organism>
<reference evidence="2" key="1">
    <citation type="submission" date="2015-10" db="EMBL/GenBank/DDBJ databases">
        <title>Genome of Paenibacillus bovis sp. nov.</title>
        <authorList>
            <person name="Wu Z."/>
            <person name="Gao C."/>
            <person name="Liu Z."/>
            <person name="Zheng H."/>
        </authorList>
    </citation>
    <scope>NUCLEOTIDE SEQUENCE [LARGE SCALE GENOMIC DNA]</scope>
    <source>
        <strain evidence="2">BD3526</strain>
    </source>
</reference>
<dbReference type="AlphaFoldDB" id="A0A172ZKW4"/>
<sequence length="118" mass="14319">MTVNRIQEIISERNDDYLDLLNYAIQLGDLEWQQEILDSLSHWNTSSDWAITENLWREFDRINYKLIQVYQDIRHSTDEPTKKQLLQQWWELKLQRIHVSRQIQSETTEQDSPEQSCP</sequence>
<dbReference type="Proteomes" id="UP000078148">
    <property type="component" value="Chromosome"/>
</dbReference>
<name>A0A172ZKW4_9BACL</name>
<evidence type="ECO:0000313" key="2">
    <source>
        <dbReference type="Proteomes" id="UP000078148"/>
    </source>
</evidence>
<dbReference type="KEGG" id="pbv:AR543_21335"/>
<keyword evidence="2" id="KW-1185">Reference proteome</keyword>
<evidence type="ECO:0000313" key="1">
    <source>
        <dbReference type="EMBL" id="ANF98285.1"/>
    </source>
</evidence>
<gene>
    <name evidence="1" type="ORF">AR543_21335</name>
</gene>
<reference evidence="1 2" key="2">
    <citation type="journal article" date="2016" name="Int. J. Syst. Evol. Microbiol.">
        <title>Paenibacillus bovis sp. nov., isolated from raw yak (Bos grunniens) milk.</title>
        <authorList>
            <person name="Gao C."/>
            <person name="Han J."/>
            <person name="Liu Z."/>
            <person name="Xu X."/>
            <person name="Hang F."/>
            <person name="Wu Z."/>
        </authorList>
    </citation>
    <scope>NUCLEOTIDE SEQUENCE [LARGE SCALE GENOMIC DNA]</scope>
    <source>
        <strain evidence="1 2">BD3526</strain>
    </source>
</reference>